<reference evidence="5" key="1">
    <citation type="journal article" date="2011" name="Stand. Genomic Sci.">
        <title>Non-contiguous finished genome sequence of the opportunistic oral pathogen Prevotella multisaccharivorax type strain (PPPA20).</title>
        <authorList>
            <person name="Pati A."/>
            <person name="Gronow S."/>
            <person name="Lu M."/>
            <person name="Lapidus A."/>
            <person name="Nolan M."/>
            <person name="Lucas S."/>
            <person name="Hammon N."/>
            <person name="Deshpande S."/>
            <person name="Cheng J.F."/>
            <person name="Tapia R."/>
            <person name="Han C."/>
            <person name="Goodwin L."/>
            <person name="Pitluck S."/>
            <person name="Liolios K."/>
            <person name="Pagani I."/>
            <person name="Mavromatis K."/>
            <person name="Mikhailova N."/>
            <person name="Huntemann M."/>
            <person name="Chen A."/>
            <person name="Palaniappan K."/>
            <person name="Land M."/>
            <person name="Hauser L."/>
            <person name="Detter J.C."/>
            <person name="Brambilla E.M."/>
            <person name="Rohde M."/>
            <person name="Goker M."/>
            <person name="Woyke T."/>
            <person name="Bristow J."/>
            <person name="Eisen J.A."/>
            <person name="Markowitz V."/>
            <person name="Hugenholtz P."/>
            <person name="Kyrpides N.C."/>
            <person name="Klenk H.P."/>
            <person name="Ivanova N."/>
        </authorList>
    </citation>
    <scope>NUCLEOTIDE SEQUENCE [LARGE SCALE GENOMIC DNA]</scope>
    <source>
        <strain evidence="5">DSM 17128</strain>
    </source>
</reference>
<dbReference type="RefSeq" id="WP_007574290.1">
    <property type="nucleotide sequence ID" value="NZ_BPTS01000001.1"/>
</dbReference>
<keyword evidence="3" id="KW-0812">Transmembrane</keyword>
<sequence length="310" mass="34243">MEYLQADFIISCPDSLLQTARDLLADVAAEAGFESFEDTADGIRGYVQTLLFNQKELDSQLAAFPLQNTTISYSMEKVEDKDWNRTWEDNGFDPIDIDGRLLIVDANHPQPLPSTSKRIIQIGARLAFGTGTHETTQMIIDTLLGTGDDEYPLQGCRVLDCGCGTGILGIAASILGAKDVVGYDIDEWSVNNTRHNAEINGVENLKALLGDASVMNSIDEQFDIVLANINRNILLHDMKAMRDKMADRALLVLSGFYEDDVPLLVDRAASLGLSLKAKKEKGLWRCIVLGFWQCLCFIVLLPSSIYMTDV</sequence>
<dbReference type="OrthoDB" id="9785995at2"/>
<dbReference type="Gene3D" id="3.40.50.150">
    <property type="entry name" value="Vaccinia Virus protein VP39"/>
    <property type="match status" value="1"/>
</dbReference>
<organism evidence="4 5">
    <name type="scientific">Hallella multisaccharivorax DSM 17128</name>
    <dbReference type="NCBI Taxonomy" id="688246"/>
    <lineage>
        <taxon>Bacteria</taxon>
        <taxon>Pseudomonadati</taxon>
        <taxon>Bacteroidota</taxon>
        <taxon>Bacteroidia</taxon>
        <taxon>Bacteroidales</taxon>
        <taxon>Prevotellaceae</taxon>
        <taxon>Hallella</taxon>
    </lineage>
</organism>
<dbReference type="InterPro" id="IPR029063">
    <property type="entry name" value="SAM-dependent_MTases_sf"/>
</dbReference>
<name>F8NBY4_9BACT</name>
<dbReference type="PANTHER" id="PTHR43648:SF1">
    <property type="entry name" value="ELECTRON TRANSFER FLAVOPROTEIN BETA SUBUNIT LYSINE METHYLTRANSFERASE"/>
    <property type="match status" value="1"/>
</dbReference>
<dbReference type="SUPFAM" id="SSF53335">
    <property type="entry name" value="S-adenosyl-L-methionine-dependent methyltransferases"/>
    <property type="match status" value="1"/>
</dbReference>
<dbReference type="NCBIfam" id="NF001785">
    <property type="entry name" value="PRK00517.2-2"/>
    <property type="match status" value="1"/>
</dbReference>
<evidence type="ECO:0000256" key="2">
    <source>
        <dbReference type="ARBA" id="ARBA00022679"/>
    </source>
</evidence>
<dbReference type="Proteomes" id="UP000002772">
    <property type="component" value="Unassembled WGS sequence"/>
</dbReference>
<dbReference type="eggNOG" id="COG2264">
    <property type="taxonomic scope" value="Bacteria"/>
</dbReference>
<proteinExistence type="predicted"/>
<dbReference type="HOGENOM" id="CLU_049382_0_0_10"/>
<evidence type="ECO:0000313" key="4">
    <source>
        <dbReference type="EMBL" id="EGN56951.1"/>
    </source>
</evidence>
<dbReference type="InterPro" id="IPR050078">
    <property type="entry name" value="Ribosomal_L11_MeTrfase_PrmA"/>
</dbReference>
<dbReference type="CDD" id="cd02440">
    <property type="entry name" value="AdoMet_MTases"/>
    <property type="match status" value="1"/>
</dbReference>
<dbReference type="Pfam" id="PF06325">
    <property type="entry name" value="PrmA"/>
    <property type="match status" value="1"/>
</dbReference>
<evidence type="ECO:0000313" key="5">
    <source>
        <dbReference type="Proteomes" id="UP000002772"/>
    </source>
</evidence>
<keyword evidence="3" id="KW-0472">Membrane</keyword>
<gene>
    <name evidence="4" type="ORF">Premu_1538</name>
</gene>
<protein>
    <submittedName>
        <fullName evidence="4">Ribosomal L11 methyltransferase</fullName>
    </submittedName>
</protein>
<accession>F8NBY4</accession>
<dbReference type="GO" id="GO:0008276">
    <property type="term" value="F:protein methyltransferase activity"/>
    <property type="evidence" value="ECO:0007669"/>
    <property type="project" value="TreeGrafter"/>
</dbReference>
<dbReference type="STRING" id="688246.Premu_1538"/>
<keyword evidence="1 4" id="KW-0489">Methyltransferase</keyword>
<evidence type="ECO:0000256" key="1">
    <source>
        <dbReference type="ARBA" id="ARBA00022603"/>
    </source>
</evidence>
<keyword evidence="5" id="KW-1185">Reference proteome</keyword>
<feature type="transmembrane region" description="Helical" evidence="3">
    <location>
        <begin position="283"/>
        <end position="307"/>
    </location>
</feature>
<dbReference type="PANTHER" id="PTHR43648">
    <property type="entry name" value="ELECTRON TRANSFER FLAVOPROTEIN BETA SUBUNIT LYSINE METHYLTRANSFERASE"/>
    <property type="match status" value="1"/>
</dbReference>
<keyword evidence="3" id="KW-1133">Transmembrane helix</keyword>
<keyword evidence="2 4" id="KW-0808">Transferase</keyword>
<dbReference type="GO" id="GO:0032259">
    <property type="term" value="P:methylation"/>
    <property type="evidence" value="ECO:0007669"/>
    <property type="project" value="UniProtKB-KW"/>
</dbReference>
<dbReference type="EMBL" id="GL945017">
    <property type="protein sequence ID" value="EGN56951.1"/>
    <property type="molecule type" value="Genomic_DNA"/>
</dbReference>
<dbReference type="AlphaFoldDB" id="F8NBY4"/>
<evidence type="ECO:0000256" key="3">
    <source>
        <dbReference type="SAM" id="Phobius"/>
    </source>
</evidence>